<feature type="transmembrane region" description="Helical" evidence="9">
    <location>
        <begin position="238"/>
        <end position="264"/>
    </location>
</feature>
<feature type="transmembrane region" description="Helical" evidence="9">
    <location>
        <begin position="560"/>
        <end position="583"/>
    </location>
</feature>
<feature type="transmembrane region" description="Helical" evidence="9">
    <location>
        <begin position="317"/>
        <end position="341"/>
    </location>
</feature>
<name>A0A5B0L092_9PROT</name>
<evidence type="ECO:0000256" key="4">
    <source>
        <dbReference type="ARBA" id="ARBA00022692"/>
    </source>
</evidence>
<dbReference type="InterPro" id="IPR052157">
    <property type="entry name" value="BCAA_transport_permease"/>
</dbReference>
<feature type="transmembrane region" description="Helical" evidence="9">
    <location>
        <begin position="15"/>
        <end position="36"/>
    </location>
</feature>
<dbReference type="InterPro" id="IPR043428">
    <property type="entry name" value="LivM-like"/>
</dbReference>
<accession>A0A5B0L092</accession>
<dbReference type="PANTHER" id="PTHR11795">
    <property type="entry name" value="BRANCHED-CHAIN AMINO ACID TRANSPORT SYSTEM PERMEASE PROTEIN LIVH"/>
    <property type="match status" value="1"/>
</dbReference>
<dbReference type="PANTHER" id="PTHR11795:SF442">
    <property type="entry name" value="ABC TRANSPORTER ATP-BINDING PROTEIN"/>
    <property type="match status" value="1"/>
</dbReference>
<evidence type="ECO:0000256" key="7">
    <source>
        <dbReference type="ARBA" id="ARBA00023136"/>
    </source>
</evidence>
<feature type="transmembrane region" description="Helical" evidence="9">
    <location>
        <begin position="77"/>
        <end position="98"/>
    </location>
</feature>
<keyword evidence="5" id="KW-0029">Amino-acid transport</keyword>
<feature type="transmembrane region" description="Helical" evidence="9">
    <location>
        <begin position="48"/>
        <end position="65"/>
    </location>
</feature>
<dbReference type="CDD" id="cd06581">
    <property type="entry name" value="TM_PBP1_LivM_like"/>
    <property type="match status" value="1"/>
</dbReference>
<comment type="caution">
    <text evidence="10">The sequence shown here is derived from an EMBL/GenBank/DDBJ whole genome shotgun (WGS) entry which is preliminary data.</text>
</comment>
<evidence type="ECO:0000313" key="10">
    <source>
        <dbReference type="EMBL" id="KAA1058387.1"/>
    </source>
</evidence>
<feature type="transmembrane region" description="Helical" evidence="9">
    <location>
        <begin position="429"/>
        <end position="450"/>
    </location>
</feature>
<dbReference type="Proteomes" id="UP000325333">
    <property type="component" value="Unassembled WGS sequence"/>
</dbReference>
<dbReference type="AlphaFoldDB" id="A0A5B0L092"/>
<feature type="transmembrane region" description="Helical" evidence="9">
    <location>
        <begin position="271"/>
        <end position="297"/>
    </location>
</feature>
<evidence type="ECO:0000256" key="8">
    <source>
        <dbReference type="ARBA" id="ARBA00037998"/>
    </source>
</evidence>
<evidence type="ECO:0000256" key="2">
    <source>
        <dbReference type="ARBA" id="ARBA00022448"/>
    </source>
</evidence>
<keyword evidence="6 9" id="KW-1133">Transmembrane helix</keyword>
<evidence type="ECO:0000256" key="5">
    <source>
        <dbReference type="ARBA" id="ARBA00022970"/>
    </source>
</evidence>
<organism evidence="10 11">
    <name type="scientific">Azospirillum argentinense</name>
    <dbReference type="NCBI Taxonomy" id="2970906"/>
    <lineage>
        <taxon>Bacteria</taxon>
        <taxon>Pseudomonadati</taxon>
        <taxon>Pseudomonadota</taxon>
        <taxon>Alphaproteobacteria</taxon>
        <taxon>Rhodospirillales</taxon>
        <taxon>Azospirillaceae</taxon>
        <taxon>Azospirillum</taxon>
    </lineage>
</organism>
<evidence type="ECO:0000256" key="1">
    <source>
        <dbReference type="ARBA" id="ARBA00004651"/>
    </source>
</evidence>
<keyword evidence="4 9" id="KW-0812">Transmembrane</keyword>
<dbReference type="CDD" id="cd06582">
    <property type="entry name" value="TM_PBP1_LivH_like"/>
    <property type="match status" value="1"/>
</dbReference>
<feature type="transmembrane region" description="Helical" evidence="9">
    <location>
        <begin position="401"/>
        <end position="422"/>
    </location>
</feature>
<evidence type="ECO:0008006" key="12">
    <source>
        <dbReference type="Google" id="ProtNLM"/>
    </source>
</evidence>
<dbReference type="GO" id="GO:0006865">
    <property type="term" value="P:amino acid transport"/>
    <property type="evidence" value="ECO:0007669"/>
    <property type="project" value="UniProtKB-KW"/>
</dbReference>
<keyword evidence="3" id="KW-1003">Cell membrane</keyword>
<dbReference type="Pfam" id="PF02653">
    <property type="entry name" value="BPD_transp_2"/>
    <property type="match status" value="2"/>
</dbReference>
<feature type="transmembrane region" description="Helical" evidence="9">
    <location>
        <begin position="353"/>
        <end position="381"/>
    </location>
</feature>
<evidence type="ECO:0000256" key="6">
    <source>
        <dbReference type="ARBA" id="ARBA00022989"/>
    </source>
</evidence>
<protein>
    <recommendedName>
        <fullName evidence="12">ABC transporter permease</fullName>
    </recommendedName>
</protein>
<feature type="transmembrane region" description="Helical" evidence="9">
    <location>
        <begin position="521"/>
        <end position="540"/>
    </location>
</feature>
<keyword evidence="7 9" id="KW-0472">Membrane</keyword>
<keyword evidence="2" id="KW-0813">Transport</keyword>
<gene>
    <name evidence="10" type="ORF">FH063_000587</name>
</gene>
<feature type="transmembrane region" description="Helical" evidence="9">
    <location>
        <begin position="206"/>
        <end position="226"/>
    </location>
</feature>
<evidence type="ECO:0000256" key="3">
    <source>
        <dbReference type="ARBA" id="ARBA00022475"/>
    </source>
</evidence>
<evidence type="ECO:0000256" key="9">
    <source>
        <dbReference type="SAM" id="Phobius"/>
    </source>
</evidence>
<comment type="similarity">
    <text evidence="8">Belongs to the binding-protein-dependent transport system permease family. LivHM subfamily.</text>
</comment>
<comment type="subcellular location">
    <subcellularLocation>
        <location evidence="1">Cell membrane</location>
        <topology evidence="1">Multi-pass membrane protein</topology>
    </subcellularLocation>
</comment>
<dbReference type="InterPro" id="IPR001851">
    <property type="entry name" value="ABC_transp_permease"/>
</dbReference>
<feature type="transmembrane region" description="Helical" evidence="9">
    <location>
        <begin position="470"/>
        <end position="487"/>
    </location>
</feature>
<feature type="transmembrane region" description="Helical" evidence="9">
    <location>
        <begin position="595"/>
        <end position="617"/>
    </location>
</feature>
<dbReference type="GO" id="GO:0015658">
    <property type="term" value="F:branched-chain amino acid transmembrane transporter activity"/>
    <property type="evidence" value="ECO:0007669"/>
    <property type="project" value="InterPro"/>
</dbReference>
<reference evidence="10 11" key="1">
    <citation type="submission" date="2019-07" db="EMBL/GenBank/DDBJ databases">
        <title>Genome sequencing of the stress-tolerant strain Azospirillum brasilense Az19.</title>
        <authorList>
            <person name="Maroniche G.A."/>
            <person name="Garcia J.E."/>
            <person name="Pagnussat L."/>
            <person name="Amenta M."/>
            <person name="Creus C.M."/>
        </authorList>
    </citation>
    <scope>NUCLEOTIDE SEQUENCE [LARGE SCALE GENOMIC DNA]</scope>
    <source>
        <strain evidence="10 11">Az19</strain>
    </source>
</reference>
<feature type="transmembrane region" description="Helical" evidence="9">
    <location>
        <begin position="110"/>
        <end position="131"/>
    </location>
</feature>
<evidence type="ECO:0000313" key="11">
    <source>
        <dbReference type="Proteomes" id="UP000325333"/>
    </source>
</evidence>
<dbReference type="EMBL" id="VEWN01000001">
    <property type="protein sequence ID" value="KAA1058387.1"/>
    <property type="molecule type" value="Genomic_DNA"/>
</dbReference>
<sequence>MGQPVTPRRLPKEPMSFYLVQFLSGLATAATLFLVSSGLTIVFGVTRIVNFAHGSFYMLGAYLGWTLVERWGTTPLGFWGAVAAASLAVGLLGALMEVGLLRRLYRSPELFQLLATFGVVLVVQDAASWIWGSEDLLGRRAPGLRGSVDILDQPFPLYDLVLIGLGPLVLGLLWLLFNRTRWGTLVRAATQDRDMASALGVDPARLFTGVLFLGSALAGLGGALQVPREAVNLHMDMAIVVEAFVVVVVGGMGSLTGAFVASLLIGQLQAFGILVFPQITLVLVFLFMAVVLVIRPYGLLGRAEDAPPTAASLDPPLIASAGMARWVPALLLALLAAVPLVAGDYALIVLTEVVILALLAASLHLLIGLGGLVSFGHAAYFGLGAYGAALLVKHLAAPMPLALAAAPLVAGLGALAAGWFCVRRSGLYFAMLTLAFAQIVWSVTFQWYGVTGGDNGILGVWPPDWAAGKAAYYWLTLALAGGALLLLRRAAFAPFGYTLRAGRDSALRAESVGIDVRRHQWLSFALAGSAAGLAGGLYAFSKGSVFPTLMAVPVSVDALVMVLMGGIQTLSGPVVGAALFHLLETEAMSRTDWWRLVLGAVILVLVLAFPKGVAGFVRDLWTRGRDS</sequence>
<dbReference type="GO" id="GO:0005886">
    <property type="term" value="C:plasma membrane"/>
    <property type="evidence" value="ECO:0007669"/>
    <property type="project" value="UniProtKB-SubCell"/>
</dbReference>
<feature type="transmembrane region" description="Helical" evidence="9">
    <location>
        <begin position="157"/>
        <end position="177"/>
    </location>
</feature>
<proteinExistence type="inferred from homology"/>